<dbReference type="Pfam" id="PF00672">
    <property type="entry name" value="HAMP"/>
    <property type="match status" value="1"/>
</dbReference>
<proteinExistence type="inferred from homology"/>
<keyword evidence="2 8" id="KW-0812">Transmembrane</keyword>
<dbReference type="Pfam" id="PF00015">
    <property type="entry name" value="MCPsignal"/>
    <property type="match status" value="1"/>
</dbReference>
<feature type="domain" description="HAMP" evidence="10">
    <location>
        <begin position="245"/>
        <end position="299"/>
    </location>
</feature>
<sequence length="576" mass="62295">MRLVLSAWCCGGLDVKASLFWKLIIPVAAAFLLSLLFLAFWVPGQIEQNAKQNAIAAAEQTVKQFKILRSYYTANVVKKVLAKGGLSASFEHRNDPDKIPLPATMIHDLSELLAQDGMSVRLYSAFPFPNRSQRVLDDFQKQAWAEISKSPEQVVQDQQVLDGVATVRVAIADTMVNEVCVNCHNAHPDTPKNDWRLGDVRGILEVDVPIAKALANGSQLSHTITLVLALVLVIVIAIVWFIYRNTVGSKLHGLMLALDDIAQGKGDLTQRLDESSGDEIGQVAQSFNGIMVNLQQLVQDIVGVAGRLAHASEQLAAVAKDSQNGVNRQTLRTEQMASAISELSSSFSEVSHNTTRASEQAELARTRAEQGDAKMAQGTDGVRKLAEDVQSAASSIGQLEKKSDDIEGMVGVIRGIAEQTNLLALNAAIEAARAGEQGRGFAVVADEVRTLASKTQTSTEEINHMIEALQSEVKAAVHAMARGRESTQKCESQLLEASGVLRQIDDSVSIMADLNQQIAVAMDEQVSVTSELNQNAEQVHDESQGAVAHAEQILETSLRLESVAVELKGLIGRFKI</sequence>
<dbReference type="CDD" id="cd06225">
    <property type="entry name" value="HAMP"/>
    <property type="match status" value="1"/>
</dbReference>
<comment type="similarity">
    <text evidence="6">Belongs to the methyl-accepting chemotaxis (MCP) protein family.</text>
</comment>
<evidence type="ECO:0000256" key="4">
    <source>
        <dbReference type="ARBA" id="ARBA00023136"/>
    </source>
</evidence>
<dbReference type="SMART" id="SM00283">
    <property type="entry name" value="MA"/>
    <property type="match status" value="1"/>
</dbReference>
<evidence type="ECO:0000256" key="2">
    <source>
        <dbReference type="ARBA" id="ARBA00022692"/>
    </source>
</evidence>
<evidence type="ECO:0000256" key="6">
    <source>
        <dbReference type="ARBA" id="ARBA00029447"/>
    </source>
</evidence>
<dbReference type="PROSITE" id="PS50111">
    <property type="entry name" value="CHEMOTAXIS_TRANSDUC_2"/>
    <property type="match status" value="1"/>
</dbReference>
<keyword evidence="5 7" id="KW-0807">Transducer</keyword>
<dbReference type="SMART" id="SM00304">
    <property type="entry name" value="HAMP"/>
    <property type="match status" value="1"/>
</dbReference>
<dbReference type="Gene3D" id="1.10.287.950">
    <property type="entry name" value="Methyl-accepting chemotaxis protein"/>
    <property type="match status" value="1"/>
</dbReference>
<evidence type="ECO:0000259" key="9">
    <source>
        <dbReference type="PROSITE" id="PS50111"/>
    </source>
</evidence>
<dbReference type="InterPro" id="IPR021796">
    <property type="entry name" value="Tll0287-like_dom"/>
</dbReference>
<dbReference type="InterPro" id="IPR004089">
    <property type="entry name" value="MCPsignal_dom"/>
</dbReference>
<evidence type="ECO:0000256" key="5">
    <source>
        <dbReference type="ARBA" id="ARBA00023224"/>
    </source>
</evidence>
<evidence type="ECO:0000256" key="1">
    <source>
        <dbReference type="ARBA" id="ARBA00004141"/>
    </source>
</evidence>
<keyword evidence="4 8" id="KW-0472">Membrane</keyword>
<reference evidence="11 12" key="1">
    <citation type="submission" date="2017-05" db="EMBL/GenBank/DDBJ databases">
        <title>Genomic insights into alkan degradation activity of Oleiphilus messinensis.</title>
        <authorList>
            <person name="Kozyavkin S.A."/>
            <person name="Slesarev A.I."/>
            <person name="Golyshin P.N."/>
            <person name="Korzhenkov A."/>
            <person name="Golyshina O.N."/>
            <person name="Toshchakov S.V."/>
        </authorList>
    </citation>
    <scope>NUCLEOTIDE SEQUENCE [LARGE SCALE GENOMIC DNA]</scope>
    <source>
        <strain evidence="11 12">ME102</strain>
    </source>
</reference>
<dbReference type="Proteomes" id="UP000196027">
    <property type="component" value="Chromosome"/>
</dbReference>
<evidence type="ECO:0000256" key="3">
    <source>
        <dbReference type="ARBA" id="ARBA00022989"/>
    </source>
</evidence>
<dbReference type="PROSITE" id="PS50885">
    <property type="entry name" value="HAMP"/>
    <property type="match status" value="1"/>
</dbReference>
<organism evidence="11 12">
    <name type="scientific">Oleiphilus messinensis</name>
    <dbReference type="NCBI Taxonomy" id="141451"/>
    <lineage>
        <taxon>Bacteria</taxon>
        <taxon>Pseudomonadati</taxon>
        <taxon>Pseudomonadota</taxon>
        <taxon>Gammaproteobacteria</taxon>
        <taxon>Oceanospirillales</taxon>
        <taxon>Oleiphilaceae</taxon>
        <taxon>Oleiphilus</taxon>
    </lineage>
</organism>
<keyword evidence="12" id="KW-1185">Reference proteome</keyword>
<name>A0A1Y0IFF0_9GAMM</name>
<dbReference type="PRINTS" id="PR00260">
    <property type="entry name" value="CHEMTRNSDUCR"/>
</dbReference>
<evidence type="ECO:0000256" key="8">
    <source>
        <dbReference type="SAM" id="Phobius"/>
    </source>
</evidence>
<dbReference type="AlphaFoldDB" id="A0A1Y0IFF0"/>
<dbReference type="OrthoDB" id="2489132at2"/>
<dbReference type="FunFam" id="1.10.287.950:FF:000001">
    <property type="entry name" value="Methyl-accepting chemotaxis sensory transducer"/>
    <property type="match status" value="1"/>
</dbReference>
<dbReference type="CDD" id="cd11386">
    <property type="entry name" value="MCP_signal"/>
    <property type="match status" value="1"/>
</dbReference>
<dbReference type="GO" id="GO:0006935">
    <property type="term" value="P:chemotaxis"/>
    <property type="evidence" value="ECO:0007669"/>
    <property type="project" value="InterPro"/>
</dbReference>
<dbReference type="GO" id="GO:0004888">
    <property type="term" value="F:transmembrane signaling receptor activity"/>
    <property type="evidence" value="ECO:0007669"/>
    <property type="project" value="InterPro"/>
</dbReference>
<keyword evidence="3 8" id="KW-1133">Transmembrane helix</keyword>
<protein>
    <submittedName>
        <fullName evidence="11">Methyl-accepting chemotaxis protein</fullName>
    </submittedName>
</protein>
<comment type="subcellular location">
    <subcellularLocation>
        <location evidence="1">Membrane</location>
        <topology evidence="1">Multi-pass membrane protein</topology>
    </subcellularLocation>
</comment>
<dbReference type="InterPro" id="IPR003660">
    <property type="entry name" value="HAMP_dom"/>
</dbReference>
<evidence type="ECO:0000313" key="11">
    <source>
        <dbReference type="EMBL" id="ARU58980.1"/>
    </source>
</evidence>
<dbReference type="PANTHER" id="PTHR32089:SF119">
    <property type="entry name" value="METHYL-ACCEPTING CHEMOTAXIS PROTEIN CTPL"/>
    <property type="match status" value="1"/>
</dbReference>
<dbReference type="InterPro" id="IPR004090">
    <property type="entry name" value="Chemotax_Me-accpt_rcpt"/>
</dbReference>
<feature type="transmembrane region" description="Helical" evidence="8">
    <location>
        <begin position="224"/>
        <end position="243"/>
    </location>
</feature>
<evidence type="ECO:0000313" key="12">
    <source>
        <dbReference type="Proteomes" id="UP000196027"/>
    </source>
</evidence>
<dbReference type="GO" id="GO:0016020">
    <property type="term" value="C:membrane"/>
    <property type="evidence" value="ECO:0007669"/>
    <property type="project" value="UniProtKB-SubCell"/>
</dbReference>
<dbReference type="KEGG" id="ome:OLMES_4993"/>
<dbReference type="SUPFAM" id="SSF58104">
    <property type="entry name" value="Methyl-accepting chemotaxis protein (MCP) signaling domain"/>
    <property type="match status" value="1"/>
</dbReference>
<feature type="domain" description="Methyl-accepting transducer" evidence="9">
    <location>
        <begin position="304"/>
        <end position="540"/>
    </location>
</feature>
<dbReference type="EMBL" id="CP021425">
    <property type="protein sequence ID" value="ARU58980.1"/>
    <property type="molecule type" value="Genomic_DNA"/>
</dbReference>
<dbReference type="Pfam" id="PF11845">
    <property type="entry name" value="Tll0287-like"/>
    <property type="match status" value="1"/>
</dbReference>
<evidence type="ECO:0000256" key="7">
    <source>
        <dbReference type="PROSITE-ProRule" id="PRU00284"/>
    </source>
</evidence>
<gene>
    <name evidence="11" type="ORF">OLMES_4993</name>
</gene>
<dbReference type="PANTHER" id="PTHR32089">
    <property type="entry name" value="METHYL-ACCEPTING CHEMOTAXIS PROTEIN MCPB"/>
    <property type="match status" value="1"/>
</dbReference>
<evidence type="ECO:0000259" key="10">
    <source>
        <dbReference type="PROSITE" id="PS50885"/>
    </source>
</evidence>
<feature type="transmembrane region" description="Helical" evidence="8">
    <location>
        <begin position="20"/>
        <end position="42"/>
    </location>
</feature>
<accession>A0A1Y0IFF0</accession>
<dbReference type="GO" id="GO:0007165">
    <property type="term" value="P:signal transduction"/>
    <property type="evidence" value="ECO:0007669"/>
    <property type="project" value="UniProtKB-KW"/>
</dbReference>